<evidence type="ECO:0000256" key="1">
    <source>
        <dbReference type="ARBA" id="ARBA00010688"/>
    </source>
</evidence>
<dbReference type="Pfam" id="PF00294">
    <property type="entry name" value="PfkB"/>
    <property type="match status" value="1"/>
</dbReference>
<dbReference type="InterPro" id="IPR011611">
    <property type="entry name" value="PfkB_dom"/>
</dbReference>
<evidence type="ECO:0000313" key="6">
    <source>
        <dbReference type="Proteomes" id="UP000216961"/>
    </source>
</evidence>
<dbReference type="PROSITE" id="PS00584">
    <property type="entry name" value="PFKB_KINASES_2"/>
    <property type="match status" value="1"/>
</dbReference>
<organism evidence="5 6">
    <name type="scientific">Niallia circulans</name>
    <name type="common">Bacillus circulans</name>
    <dbReference type="NCBI Taxonomy" id="1397"/>
    <lineage>
        <taxon>Bacteria</taxon>
        <taxon>Bacillati</taxon>
        <taxon>Bacillota</taxon>
        <taxon>Bacilli</taxon>
        <taxon>Bacillales</taxon>
        <taxon>Bacillaceae</taxon>
        <taxon>Niallia</taxon>
    </lineage>
</organism>
<keyword evidence="2" id="KW-0808">Transferase</keyword>
<dbReference type="EMBL" id="NPBQ01000124">
    <property type="protein sequence ID" value="PAD81435.1"/>
    <property type="molecule type" value="Genomic_DNA"/>
</dbReference>
<protein>
    <recommendedName>
        <fullName evidence="4">Carbohydrate kinase PfkB domain-containing protein</fullName>
    </recommendedName>
</protein>
<dbReference type="PANTHER" id="PTHR43085:SF41">
    <property type="entry name" value="FRUCTOSELYSINE 6-KINASE"/>
    <property type="match status" value="1"/>
</dbReference>
<dbReference type="InterPro" id="IPR050306">
    <property type="entry name" value="PfkB_Carbo_kinase"/>
</dbReference>
<accession>A0A268F7T0</accession>
<proteinExistence type="inferred from homology"/>
<evidence type="ECO:0000256" key="2">
    <source>
        <dbReference type="ARBA" id="ARBA00022679"/>
    </source>
</evidence>
<comment type="similarity">
    <text evidence="1">Belongs to the carbohydrate kinase PfkB family.</text>
</comment>
<dbReference type="Gene3D" id="3.40.1190.20">
    <property type="match status" value="1"/>
</dbReference>
<keyword evidence="3" id="KW-0418">Kinase</keyword>
<dbReference type="AlphaFoldDB" id="A0A268F7T0"/>
<dbReference type="SUPFAM" id="SSF53613">
    <property type="entry name" value="Ribokinase-like"/>
    <property type="match status" value="1"/>
</dbReference>
<evidence type="ECO:0000256" key="3">
    <source>
        <dbReference type="ARBA" id="ARBA00022777"/>
    </source>
</evidence>
<dbReference type="KEGG" id="bcir:C2I06_21525"/>
<name>A0A268F7T0_NIACI</name>
<sequence length="265" mass="30315">MKKQEKVLAIGDNCVDIYLKEKTFYATGNAVDFAINLKKQGIDVSLITVFSNDIFGEFIKKTLQENGVDISNSYNKDEPTAMAKMKLINNDRFHESFYENVLADFKLPGSISKIIENSSIIYSEKRSKIYRYLDSIYDQNKIWIHDFSKRLDDELNDKILPYMNYSFFSYEKKDERIKEFLKITQSKTKNGVVIAMLGEDGSLAYDGNSFTYEKAKTSHIVNTVGAGDSYISGFISGIYNDRSLQECMEIGTNIASETISKFEPY</sequence>
<dbReference type="Proteomes" id="UP000216961">
    <property type="component" value="Unassembled WGS sequence"/>
</dbReference>
<dbReference type="PANTHER" id="PTHR43085">
    <property type="entry name" value="HEXOKINASE FAMILY MEMBER"/>
    <property type="match status" value="1"/>
</dbReference>
<dbReference type="InterPro" id="IPR002173">
    <property type="entry name" value="Carboh/pur_kinase_PfkB_CS"/>
</dbReference>
<comment type="caution">
    <text evidence="5">The sequence shown here is derived from an EMBL/GenBank/DDBJ whole genome shotgun (WGS) entry which is preliminary data.</text>
</comment>
<dbReference type="InterPro" id="IPR029056">
    <property type="entry name" value="Ribokinase-like"/>
</dbReference>
<evidence type="ECO:0000259" key="4">
    <source>
        <dbReference type="Pfam" id="PF00294"/>
    </source>
</evidence>
<reference evidence="5 6" key="1">
    <citation type="submission" date="2017-07" db="EMBL/GenBank/DDBJ databases">
        <title>Isolation and whole genome analysis of endospore-forming bacteria from heroin.</title>
        <authorList>
            <person name="Kalinowski J."/>
            <person name="Ahrens B."/>
            <person name="Al-Dilaimi A."/>
            <person name="Winkler A."/>
            <person name="Wibberg D."/>
            <person name="Schleenbecker U."/>
            <person name="Ruckert C."/>
            <person name="Wolfel R."/>
            <person name="Grass G."/>
        </authorList>
    </citation>
    <scope>NUCLEOTIDE SEQUENCE [LARGE SCALE GENOMIC DNA]</scope>
    <source>
        <strain evidence="5 6">7521-2</strain>
    </source>
</reference>
<dbReference type="RefSeq" id="WP_095333029.1">
    <property type="nucleotide sequence ID" value="NZ_CP026031.1"/>
</dbReference>
<feature type="domain" description="Carbohydrate kinase PfkB" evidence="4">
    <location>
        <begin position="18"/>
        <end position="262"/>
    </location>
</feature>
<evidence type="ECO:0000313" key="5">
    <source>
        <dbReference type="EMBL" id="PAD81435.1"/>
    </source>
</evidence>
<dbReference type="GO" id="GO:0016301">
    <property type="term" value="F:kinase activity"/>
    <property type="evidence" value="ECO:0007669"/>
    <property type="project" value="UniProtKB-KW"/>
</dbReference>
<gene>
    <name evidence="5" type="ORF">CHH57_19880</name>
</gene>